<dbReference type="EMBL" id="AAYA01000001">
    <property type="protein sequence ID" value="EBA10036.1"/>
    <property type="molecule type" value="Genomic_DNA"/>
</dbReference>
<dbReference type="InterPro" id="IPR036291">
    <property type="entry name" value="NAD(P)-bd_dom_sf"/>
</dbReference>
<keyword evidence="5" id="KW-1185">Reference proteome</keyword>
<dbReference type="InterPro" id="IPR000683">
    <property type="entry name" value="Gfo/Idh/MocA-like_OxRdtase_N"/>
</dbReference>
<comment type="caution">
    <text evidence="4">The sequence shown here is derived from an EMBL/GenBank/DDBJ whole genome shotgun (WGS) entry which is preliminary data.</text>
</comment>
<dbReference type="Gene3D" id="3.30.360.10">
    <property type="entry name" value="Dihydrodipicolinate Reductase, domain 2"/>
    <property type="match status" value="1"/>
</dbReference>
<proteinExistence type="predicted"/>
<evidence type="ECO:0000259" key="2">
    <source>
        <dbReference type="Pfam" id="PF01408"/>
    </source>
</evidence>
<dbReference type="Pfam" id="PF01408">
    <property type="entry name" value="GFO_IDH_MocA"/>
    <property type="match status" value="1"/>
</dbReference>
<dbReference type="SUPFAM" id="SSF51735">
    <property type="entry name" value="NAD(P)-binding Rossmann-fold domains"/>
    <property type="match status" value="1"/>
</dbReference>
<dbReference type="AlphaFoldDB" id="A3JX00"/>
<dbReference type="eggNOG" id="COG0673">
    <property type="taxonomic scope" value="Bacteria"/>
</dbReference>
<dbReference type="InterPro" id="IPR051317">
    <property type="entry name" value="Gfo/Idh/MocA_oxidoreduct"/>
</dbReference>
<reference evidence="4 5" key="1">
    <citation type="submission" date="2006-06" db="EMBL/GenBank/DDBJ databases">
        <authorList>
            <person name="Moran M.A."/>
            <person name="Ferriera S."/>
            <person name="Johnson J."/>
            <person name="Kravitz S."/>
            <person name="Beeson K."/>
            <person name="Sutton G."/>
            <person name="Rogers Y.-H."/>
            <person name="Friedman R."/>
            <person name="Frazier M."/>
            <person name="Venter J.C."/>
        </authorList>
    </citation>
    <scope>NUCLEOTIDE SEQUENCE [LARGE SCALE GENOMIC DNA]</scope>
    <source>
        <strain evidence="4 5">E-37</strain>
    </source>
</reference>
<evidence type="ECO:0000313" key="4">
    <source>
        <dbReference type="EMBL" id="EBA10036.1"/>
    </source>
</evidence>
<evidence type="ECO:0000256" key="1">
    <source>
        <dbReference type="SAM" id="MobiDB-lite"/>
    </source>
</evidence>
<name>A3JX00_SAGS3</name>
<gene>
    <name evidence="4" type="ORF">SSE37_18562</name>
</gene>
<dbReference type="SUPFAM" id="SSF55347">
    <property type="entry name" value="Glyceraldehyde-3-phosphate dehydrogenase-like, C-terminal domain"/>
    <property type="match status" value="1"/>
</dbReference>
<accession>A3JX00</accession>
<dbReference type="Pfam" id="PF22725">
    <property type="entry name" value="GFO_IDH_MocA_C3"/>
    <property type="match status" value="1"/>
</dbReference>
<sequence length="393" mass="42509">MGKLAWGLIGGGEGSQIGPAHRLGAGLDGLFTFSAGALDHRPDAGRAYGQRLGLAAHRAYGDWQEMLAGEQARDDRVDLVTVATPNATHFEITKAFLEHGFHVLCEKPMTMTVEEGEEIVRIARASGRICAVNYGYTGYSLVRHMRAMVARGDLGAVRLVKAEFAHGHHADAADADNPRVRWRYDPAQAGISAQFADCGIHALHMASFVIGQEAERLSADTVSCIGSRVLEDDAMVNLRFDRGAVGRLWTSSVAIGRQHGLTLQVFGEKGGLRWSQEQPNQLYWMPLGGRLQVIERGETGLSPEADRTTRVTIGHAEGMPLAFANIYKDLAEAIRAQKENREIDPAANLFPRAEDGLRSMAAVVAVAESGKSEGAWKDARPPMFRDPAGDSSG</sequence>
<dbReference type="RefSeq" id="WP_005854525.1">
    <property type="nucleotide sequence ID" value="NZ_AAYA01000001.1"/>
</dbReference>
<dbReference type="OrthoDB" id="9815825at2"/>
<dbReference type="Proteomes" id="UP000005713">
    <property type="component" value="Unassembled WGS sequence"/>
</dbReference>
<evidence type="ECO:0000313" key="5">
    <source>
        <dbReference type="Proteomes" id="UP000005713"/>
    </source>
</evidence>
<dbReference type="InterPro" id="IPR055170">
    <property type="entry name" value="GFO_IDH_MocA-like_dom"/>
</dbReference>
<dbReference type="PANTHER" id="PTHR43708">
    <property type="entry name" value="CONSERVED EXPRESSED OXIDOREDUCTASE (EUROFUNG)"/>
    <property type="match status" value="1"/>
</dbReference>
<feature type="region of interest" description="Disordered" evidence="1">
    <location>
        <begin position="369"/>
        <end position="393"/>
    </location>
</feature>
<organism evidence="4 5">
    <name type="scientific">Sagittula stellata (strain ATCC 700073 / DSM 11524 / E-37)</name>
    <dbReference type="NCBI Taxonomy" id="388399"/>
    <lineage>
        <taxon>Bacteria</taxon>
        <taxon>Pseudomonadati</taxon>
        <taxon>Pseudomonadota</taxon>
        <taxon>Alphaproteobacteria</taxon>
        <taxon>Rhodobacterales</taxon>
        <taxon>Roseobacteraceae</taxon>
        <taxon>Sagittula</taxon>
    </lineage>
</organism>
<evidence type="ECO:0000259" key="3">
    <source>
        <dbReference type="Pfam" id="PF22725"/>
    </source>
</evidence>
<feature type="domain" description="Gfo/Idh/MocA-like oxidoreductase N-terminal" evidence="2">
    <location>
        <begin position="33"/>
        <end position="134"/>
    </location>
</feature>
<feature type="compositionally biased region" description="Basic and acidic residues" evidence="1">
    <location>
        <begin position="370"/>
        <end position="380"/>
    </location>
</feature>
<feature type="domain" description="GFO/IDH/MocA-like oxidoreductase" evidence="3">
    <location>
        <begin position="142"/>
        <end position="273"/>
    </location>
</feature>
<dbReference type="GO" id="GO:0000166">
    <property type="term" value="F:nucleotide binding"/>
    <property type="evidence" value="ECO:0007669"/>
    <property type="project" value="InterPro"/>
</dbReference>
<dbReference type="PANTHER" id="PTHR43708:SF3">
    <property type="entry name" value="OXIDOREDUCTASE"/>
    <property type="match status" value="1"/>
</dbReference>
<dbReference type="Gene3D" id="3.40.50.720">
    <property type="entry name" value="NAD(P)-binding Rossmann-like Domain"/>
    <property type="match status" value="1"/>
</dbReference>
<protein>
    <submittedName>
        <fullName evidence="4">Oxidoreductase-like protein</fullName>
    </submittedName>
</protein>